<accession>A0A9P5P3S4</accession>
<dbReference type="GO" id="GO:0031047">
    <property type="term" value="P:regulatory ncRNA-mediated gene silencing"/>
    <property type="evidence" value="ECO:0007669"/>
    <property type="project" value="InterPro"/>
</dbReference>
<dbReference type="OrthoDB" id="435402at2759"/>
<dbReference type="InterPro" id="IPR018606">
    <property type="entry name" value="Arb1"/>
</dbReference>
<feature type="region of interest" description="Disordered" evidence="1">
    <location>
        <begin position="91"/>
        <end position="113"/>
    </location>
</feature>
<keyword evidence="3" id="KW-1185">Reference proteome</keyword>
<feature type="compositionally biased region" description="Acidic residues" evidence="1">
    <location>
        <begin position="197"/>
        <end position="210"/>
    </location>
</feature>
<name>A0A9P5P3S4_GYMJU</name>
<protein>
    <submittedName>
        <fullName evidence="2">Uncharacterized protein</fullName>
    </submittedName>
</protein>
<dbReference type="EMBL" id="JADNYJ010000001">
    <property type="protein sequence ID" value="KAF8914406.1"/>
    <property type="molecule type" value="Genomic_DNA"/>
</dbReference>
<evidence type="ECO:0000256" key="1">
    <source>
        <dbReference type="SAM" id="MobiDB-lite"/>
    </source>
</evidence>
<feature type="compositionally biased region" description="Low complexity" evidence="1">
    <location>
        <begin position="385"/>
        <end position="401"/>
    </location>
</feature>
<proteinExistence type="predicted"/>
<organism evidence="2 3">
    <name type="scientific">Gymnopilus junonius</name>
    <name type="common">Spectacular rustgill mushroom</name>
    <name type="synonym">Gymnopilus spectabilis subsp. junonius</name>
    <dbReference type="NCBI Taxonomy" id="109634"/>
    <lineage>
        <taxon>Eukaryota</taxon>
        <taxon>Fungi</taxon>
        <taxon>Dikarya</taxon>
        <taxon>Basidiomycota</taxon>
        <taxon>Agaricomycotina</taxon>
        <taxon>Agaricomycetes</taxon>
        <taxon>Agaricomycetidae</taxon>
        <taxon>Agaricales</taxon>
        <taxon>Agaricineae</taxon>
        <taxon>Hymenogastraceae</taxon>
        <taxon>Gymnopilus</taxon>
    </lineage>
</organism>
<dbReference type="GO" id="GO:0033167">
    <property type="term" value="C:ARC complex"/>
    <property type="evidence" value="ECO:0007669"/>
    <property type="project" value="InterPro"/>
</dbReference>
<gene>
    <name evidence="2" type="ORF">CPB84DRAFT_1759175</name>
</gene>
<sequence length="608" mass="66918">MSAGVETLLPQPVLDPVTPATAVNSINPVDGPFLRFPPFPLPPPEVTIMPFKDFKERGIAMEPGPDDAEVDTLGIPTIPLLHPHTTDVCKTNTKRKRKAEENKARKKGGAGSKNIPWYEEWEEAEVARFSTGFNPLSSRFERIQAAAIDFTSGRKWPLNYASETGPRYIFDKFLRYIGVPTSGPVPGEKKSKKAEEELSDDGMDDEEEQEGASVEPNVQEDSMAGIIMDREIPAKLQLSSNEEKLISFFNNPEKSIKIFLSSHARFEGFIWSDANLDCIGRIMDFFVRFILRSKVLPESERSLRRSLEVIEVAKKELPNTSALAKAFPDIFSRASSACWGWKAEGYTVLSLEDKDIPAESMKSMVEEVKEDEPVEQTSAWGSQPSWGSSADSTWASSTADGDGWGVSVIPESIPEPSPWEVVKEDNLLSLLGPTALPLTHTTGIVEQSMRRIKAIMPLPQNPPKPPPQPEGVCEPDAAAVELDLDCHFFKVVLEPMPVNWDGGDILAFSNPKILNTSRGAVADPNAAEPAPKAHDPFKDDVTLLMEAKSETVALLSVGMGLGGTWVQIAREGEPVKKKKKGKSKSKPVTYWYLDGLSVVTPSFWTVKS</sequence>
<comment type="caution">
    <text evidence="2">The sequence shown here is derived from an EMBL/GenBank/DDBJ whole genome shotgun (WGS) entry which is preliminary data.</text>
</comment>
<dbReference type="AlphaFoldDB" id="A0A9P5P3S4"/>
<dbReference type="Pfam" id="PF09692">
    <property type="entry name" value="Arb1"/>
    <property type="match status" value="1"/>
</dbReference>
<feature type="region of interest" description="Disordered" evidence="1">
    <location>
        <begin position="184"/>
        <end position="216"/>
    </location>
</feature>
<evidence type="ECO:0000313" key="2">
    <source>
        <dbReference type="EMBL" id="KAF8914406.1"/>
    </source>
</evidence>
<feature type="compositionally biased region" description="Basic and acidic residues" evidence="1">
    <location>
        <begin position="187"/>
        <end position="196"/>
    </location>
</feature>
<reference evidence="2" key="1">
    <citation type="submission" date="2020-11" db="EMBL/GenBank/DDBJ databases">
        <authorList>
            <consortium name="DOE Joint Genome Institute"/>
            <person name="Ahrendt S."/>
            <person name="Riley R."/>
            <person name="Andreopoulos W."/>
            <person name="LaButti K."/>
            <person name="Pangilinan J."/>
            <person name="Ruiz-duenas F.J."/>
            <person name="Barrasa J.M."/>
            <person name="Sanchez-Garcia M."/>
            <person name="Camarero S."/>
            <person name="Miyauchi S."/>
            <person name="Serrano A."/>
            <person name="Linde D."/>
            <person name="Babiker R."/>
            <person name="Drula E."/>
            <person name="Ayuso-Fernandez I."/>
            <person name="Pacheco R."/>
            <person name="Padilla G."/>
            <person name="Ferreira P."/>
            <person name="Barriuso J."/>
            <person name="Kellner H."/>
            <person name="Castanera R."/>
            <person name="Alfaro M."/>
            <person name="Ramirez L."/>
            <person name="Pisabarro A.G."/>
            <person name="Kuo A."/>
            <person name="Tritt A."/>
            <person name="Lipzen A."/>
            <person name="He G."/>
            <person name="Yan M."/>
            <person name="Ng V."/>
            <person name="Cullen D."/>
            <person name="Martin F."/>
            <person name="Rosso M.-N."/>
            <person name="Henrissat B."/>
            <person name="Hibbett D."/>
            <person name="Martinez A.T."/>
            <person name="Grigoriev I.V."/>
        </authorList>
    </citation>
    <scope>NUCLEOTIDE SEQUENCE</scope>
    <source>
        <strain evidence="2">AH 44721</strain>
    </source>
</reference>
<evidence type="ECO:0000313" key="3">
    <source>
        <dbReference type="Proteomes" id="UP000724874"/>
    </source>
</evidence>
<dbReference type="Proteomes" id="UP000724874">
    <property type="component" value="Unassembled WGS sequence"/>
</dbReference>
<feature type="compositionally biased region" description="Polar residues" evidence="1">
    <location>
        <begin position="375"/>
        <end position="384"/>
    </location>
</feature>
<feature type="region of interest" description="Disordered" evidence="1">
    <location>
        <begin position="372"/>
        <end position="401"/>
    </location>
</feature>